<keyword evidence="5" id="KW-1185">Reference proteome</keyword>
<evidence type="ECO:0000313" key="5">
    <source>
        <dbReference type="Proteomes" id="UP000431901"/>
    </source>
</evidence>
<proteinExistence type="inferred from homology"/>
<sequence length="290" mass="31143">MRLVGLLNENQTWIGAEQGDEVVLLAPVDDFYADPERWLAADALRGAERRPAAALEFRAPVRRDAKVFCAGLNYRAHAAEADMATPDFPDVFGRWASTLVPSETPVPVPVGEPGLDWEGELAVIVGRELRNASPTEVEDAVIGFTCFNDISARTHQLNASQWTVGKNADASGPIGPVVVTRDEIPDPYALRIRTRLDGETVQDGGTAQMIFNIGQIGAYVSECVTLLPGDVIATGTPEGIGAARKPPVFMRPGQVVEVEIERIGVLRNPIVASNDRARVAAAILAARGEE</sequence>
<organism evidence="4 5">
    <name type="scientific">Actinomadura rayongensis</name>
    <dbReference type="NCBI Taxonomy" id="1429076"/>
    <lineage>
        <taxon>Bacteria</taxon>
        <taxon>Bacillati</taxon>
        <taxon>Actinomycetota</taxon>
        <taxon>Actinomycetes</taxon>
        <taxon>Streptosporangiales</taxon>
        <taxon>Thermomonosporaceae</taxon>
        <taxon>Actinomadura</taxon>
    </lineage>
</organism>
<dbReference type="InterPro" id="IPR051121">
    <property type="entry name" value="FAH"/>
</dbReference>
<keyword evidence="2" id="KW-0479">Metal-binding</keyword>
<evidence type="ECO:0000313" key="4">
    <source>
        <dbReference type="EMBL" id="MXQ67542.1"/>
    </source>
</evidence>
<dbReference type="InterPro" id="IPR036663">
    <property type="entry name" value="Fumarylacetoacetase_C_sf"/>
</dbReference>
<dbReference type="Pfam" id="PF01557">
    <property type="entry name" value="FAA_hydrolase"/>
    <property type="match status" value="1"/>
</dbReference>
<dbReference type="FunFam" id="3.90.850.10:FF:000002">
    <property type="entry name" value="2-hydroxyhepta-2,4-diene-1,7-dioate isomerase"/>
    <property type="match status" value="1"/>
</dbReference>
<dbReference type="EMBL" id="WUTW01000007">
    <property type="protein sequence ID" value="MXQ67542.1"/>
    <property type="molecule type" value="Genomic_DNA"/>
</dbReference>
<dbReference type="AlphaFoldDB" id="A0A6I4WLN8"/>
<dbReference type="OrthoDB" id="9805307at2"/>
<name>A0A6I4WLN8_9ACTN</name>
<dbReference type="GO" id="GO:0046872">
    <property type="term" value="F:metal ion binding"/>
    <property type="evidence" value="ECO:0007669"/>
    <property type="project" value="UniProtKB-KW"/>
</dbReference>
<dbReference type="PANTHER" id="PTHR42796">
    <property type="entry name" value="FUMARYLACETOACETATE HYDROLASE DOMAIN-CONTAINING PROTEIN 2A-RELATED"/>
    <property type="match status" value="1"/>
</dbReference>
<comment type="caution">
    <text evidence="4">The sequence shown here is derived from an EMBL/GenBank/DDBJ whole genome shotgun (WGS) entry which is preliminary data.</text>
</comment>
<evidence type="ECO:0000259" key="3">
    <source>
        <dbReference type="Pfam" id="PF01557"/>
    </source>
</evidence>
<dbReference type="Gene3D" id="3.90.850.10">
    <property type="entry name" value="Fumarylacetoacetase-like, C-terminal domain"/>
    <property type="match status" value="1"/>
</dbReference>
<dbReference type="RefSeq" id="WP_161105712.1">
    <property type="nucleotide sequence ID" value="NZ_JBHLYI010000008.1"/>
</dbReference>
<evidence type="ECO:0000256" key="1">
    <source>
        <dbReference type="ARBA" id="ARBA00010211"/>
    </source>
</evidence>
<feature type="domain" description="Fumarylacetoacetase-like C-terminal" evidence="3">
    <location>
        <begin position="66"/>
        <end position="271"/>
    </location>
</feature>
<dbReference type="InterPro" id="IPR011234">
    <property type="entry name" value="Fumarylacetoacetase-like_C"/>
</dbReference>
<comment type="similarity">
    <text evidence="1">Belongs to the FAH family.</text>
</comment>
<protein>
    <recommendedName>
        <fullName evidence="3">Fumarylacetoacetase-like C-terminal domain-containing protein</fullName>
    </recommendedName>
</protein>
<dbReference type="PANTHER" id="PTHR42796:SF4">
    <property type="entry name" value="FUMARYLACETOACETATE HYDROLASE DOMAIN-CONTAINING PROTEIN 2A"/>
    <property type="match status" value="1"/>
</dbReference>
<dbReference type="GO" id="GO:0019752">
    <property type="term" value="P:carboxylic acid metabolic process"/>
    <property type="evidence" value="ECO:0007669"/>
    <property type="project" value="UniProtKB-ARBA"/>
</dbReference>
<dbReference type="GO" id="GO:0016853">
    <property type="term" value="F:isomerase activity"/>
    <property type="evidence" value="ECO:0007669"/>
    <property type="project" value="UniProtKB-ARBA"/>
</dbReference>
<dbReference type="SUPFAM" id="SSF56529">
    <property type="entry name" value="FAH"/>
    <property type="match status" value="1"/>
</dbReference>
<evidence type="ECO:0000256" key="2">
    <source>
        <dbReference type="ARBA" id="ARBA00022723"/>
    </source>
</evidence>
<accession>A0A6I4WLN8</accession>
<gene>
    <name evidence="4" type="ORF">GQ466_26340</name>
</gene>
<reference evidence="4 5" key="1">
    <citation type="submission" date="2019-12" db="EMBL/GenBank/DDBJ databases">
        <title>Nocardia macrotermitis sp. nov. and Nocardia aurantia sp. nov., isolated from the gut of the fungus growing-termite Macrotermes natalensis.</title>
        <authorList>
            <person name="Christine B."/>
            <person name="Rene B."/>
        </authorList>
    </citation>
    <scope>NUCLEOTIDE SEQUENCE [LARGE SCALE GENOMIC DNA]</scope>
    <source>
        <strain evidence="4 5">DSM 102126</strain>
    </source>
</reference>
<dbReference type="Proteomes" id="UP000431901">
    <property type="component" value="Unassembled WGS sequence"/>
</dbReference>